<accession>K0WRD4</accession>
<evidence type="ECO:0000256" key="1">
    <source>
        <dbReference type="SAM" id="Phobius"/>
    </source>
</evidence>
<dbReference type="STRING" id="742726.HMPREF9448_02568"/>
<gene>
    <name evidence="2" type="ORF">HMPREF9448_02568</name>
</gene>
<dbReference type="GeneID" id="77849749"/>
<dbReference type="GO" id="GO:0005886">
    <property type="term" value="C:plasma membrane"/>
    <property type="evidence" value="ECO:0007669"/>
    <property type="project" value="TreeGrafter"/>
</dbReference>
<dbReference type="EMBL" id="ADLE01000018">
    <property type="protein sequence ID" value="EJZ61892.1"/>
    <property type="molecule type" value="Genomic_DNA"/>
</dbReference>
<keyword evidence="3" id="KW-1185">Reference proteome</keyword>
<keyword evidence="1" id="KW-1133">Transmembrane helix</keyword>
<evidence type="ECO:0008006" key="4">
    <source>
        <dbReference type="Google" id="ProtNLM"/>
    </source>
</evidence>
<evidence type="ECO:0000313" key="3">
    <source>
        <dbReference type="Proteomes" id="UP000006044"/>
    </source>
</evidence>
<dbReference type="GO" id="GO:0015661">
    <property type="term" value="F:L-lysine efflux transmembrane transporter activity"/>
    <property type="evidence" value="ECO:0007669"/>
    <property type="project" value="InterPro"/>
</dbReference>
<dbReference type="RefSeq" id="WP_008862946.1">
    <property type="nucleotide sequence ID" value="NZ_JH815206.1"/>
</dbReference>
<name>K0WRD4_9BACT</name>
<dbReference type="Pfam" id="PF03956">
    <property type="entry name" value="Lys_export"/>
    <property type="match status" value="1"/>
</dbReference>
<comment type="caution">
    <text evidence="2">The sequence shown here is derived from an EMBL/GenBank/DDBJ whole genome shotgun (WGS) entry which is preliminary data.</text>
</comment>
<feature type="transmembrane region" description="Helical" evidence="1">
    <location>
        <begin position="32"/>
        <end position="54"/>
    </location>
</feature>
<proteinExistence type="predicted"/>
<dbReference type="InterPro" id="IPR005642">
    <property type="entry name" value="LysO"/>
</dbReference>
<evidence type="ECO:0000313" key="2">
    <source>
        <dbReference type="EMBL" id="EJZ61892.1"/>
    </source>
</evidence>
<keyword evidence="1" id="KW-0472">Membrane</keyword>
<dbReference type="PATRIC" id="fig|742726.3.peg.2679"/>
<organism evidence="2 3">
    <name type="scientific">Barnesiella intestinihominis YIT 11860</name>
    <dbReference type="NCBI Taxonomy" id="742726"/>
    <lineage>
        <taxon>Bacteria</taxon>
        <taxon>Pseudomonadati</taxon>
        <taxon>Bacteroidota</taxon>
        <taxon>Bacteroidia</taxon>
        <taxon>Bacteroidales</taxon>
        <taxon>Barnesiellaceae</taxon>
        <taxon>Barnesiella</taxon>
    </lineage>
</organism>
<dbReference type="eggNOG" id="COG2431">
    <property type="taxonomic scope" value="Bacteria"/>
</dbReference>
<feature type="transmembrane region" description="Helical" evidence="1">
    <location>
        <begin position="66"/>
        <end position="87"/>
    </location>
</feature>
<dbReference type="HOGENOM" id="CLU_078428_1_0_10"/>
<dbReference type="Proteomes" id="UP000006044">
    <property type="component" value="Unassembled WGS sequence"/>
</dbReference>
<keyword evidence="1" id="KW-0812">Transmembrane</keyword>
<dbReference type="OrthoDB" id="371078at2"/>
<dbReference type="AlphaFoldDB" id="K0WRD4"/>
<dbReference type="PANTHER" id="PTHR35804">
    <property type="entry name" value="LYSINE EXPORTER LYSO"/>
    <property type="match status" value="1"/>
</dbReference>
<protein>
    <recommendedName>
        <fullName evidence="4">Lysine exporter LysO family protein</fullName>
    </recommendedName>
</protein>
<dbReference type="PANTHER" id="PTHR35804:SF1">
    <property type="entry name" value="LYSINE EXPORTER LYSO"/>
    <property type="match status" value="1"/>
</dbReference>
<reference evidence="2 3" key="1">
    <citation type="submission" date="2012-08" db="EMBL/GenBank/DDBJ databases">
        <title>The Genome Sequence of Barnesiella intestinihominis YIT 11860.</title>
        <authorList>
            <consortium name="The Broad Institute Genome Sequencing Platform"/>
            <person name="Earl A."/>
            <person name="Ward D."/>
            <person name="Feldgarden M."/>
            <person name="Gevers D."/>
            <person name="Morotomi M."/>
            <person name="Walker B."/>
            <person name="Young S.K."/>
            <person name="Zeng Q."/>
            <person name="Gargeya S."/>
            <person name="Fitzgerald M."/>
            <person name="Haas B."/>
            <person name="Abouelleil A."/>
            <person name="Alvarado L."/>
            <person name="Arachchi H.M."/>
            <person name="Berlin A.M."/>
            <person name="Chapman S.B."/>
            <person name="Goldberg J."/>
            <person name="Griggs A."/>
            <person name="Gujja S."/>
            <person name="Hansen M."/>
            <person name="Howarth C."/>
            <person name="Imamovic A."/>
            <person name="Larimer J."/>
            <person name="McCowen C."/>
            <person name="Montmayeur A."/>
            <person name="Murphy C."/>
            <person name="Neiman D."/>
            <person name="Pearson M."/>
            <person name="Priest M."/>
            <person name="Roberts A."/>
            <person name="Saif S."/>
            <person name="Shea T."/>
            <person name="Sisk P."/>
            <person name="Sykes S."/>
            <person name="Wortman J."/>
            <person name="Nusbaum C."/>
            <person name="Birren B."/>
        </authorList>
    </citation>
    <scope>NUCLEOTIDE SEQUENCE [LARGE SCALE GENOMIC DNA]</scope>
    <source>
        <strain evidence="2 3">YIT 11860</strain>
    </source>
</reference>
<sequence>MKGNLMILVCFLAGVFVGLGDFAPEWLLGHDLPIIILSLLIVQVGISLGSNNDLRGLFHSLNPRMSLLPVFTIGGTLLFSAIGVFLLHGRDLNDCLTIGSGFGYYSLSSVLIADIKSATLGPQGAAELATIALLANVIREMIALFGTPVLARWGGRLVPISVAGINSMDVCLPMIVRSSYKGEELIPIAILHGIALEVSVPFLINVFC</sequence>